<dbReference type="EMBL" id="JARJLG010000315">
    <property type="protein sequence ID" value="KAJ7717631.1"/>
    <property type="molecule type" value="Genomic_DNA"/>
</dbReference>
<proteinExistence type="predicted"/>
<evidence type="ECO:0000256" key="1">
    <source>
        <dbReference type="SAM" id="MobiDB-lite"/>
    </source>
</evidence>
<dbReference type="Proteomes" id="UP001215280">
    <property type="component" value="Unassembled WGS sequence"/>
</dbReference>
<accession>A0AAD7HD34</accession>
<evidence type="ECO:0000313" key="2">
    <source>
        <dbReference type="EMBL" id="KAJ7717631.1"/>
    </source>
</evidence>
<organism evidence="2 3">
    <name type="scientific">Mycena maculata</name>
    <dbReference type="NCBI Taxonomy" id="230809"/>
    <lineage>
        <taxon>Eukaryota</taxon>
        <taxon>Fungi</taxon>
        <taxon>Dikarya</taxon>
        <taxon>Basidiomycota</taxon>
        <taxon>Agaricomycotina</taxon>
        <taxon>Agaricomycetes</taxon>
        <taxon>Agaricomycetidae</taxon>
        <taxon>Agaricales</taxon>
        <taxon>Marasmiineae</taxon>
        <taxon>Mycenaceae</taxon>
        <taxon>Mycena</taxon>
    </lineage>
</organism>
<dbReference type="AlphaFoldDB" id="A0AAD7HD34"/>
<feature type="region of interest" description="Disordered" evidence="1">
    <location>
        <begin position="178"/>
        <end position="225"/>
    </location>
</feature>
<sequence>MTADSGEAGEMALMLNHTVRPGTSRQGTSRKFMLLKIVSPERWGMSVDREVRTDAAAWVSRPGVSVEDGRRHGQMGLQSKGEKHFGWYQREGEDIPEGKNIPTREVSELTEPKIAVTVVRPNSVRRDGQDATSKIRIRCRRDKDIVAWNFVDTIPKIQGAWASVCSGEPRVKFKRTIRKVPKRGRRKRAPVGSPVRNELSKVSDSREMGKNVGRREQAPVSESEA</sequence>
<feature type="compositionally biased region" description="Basic and acidic residues" evidence="1">
    <location>
        <begin position="198"/>
        <end position="217"/>
    </location>
</feature>
<evidence type="ECO:0000313" key="3">
    <source>
        <dbReference type="Proteomes" id="UP001215280"/>
    </source>
</evidence>
<protein>
    <submittedName>
        <fullName evidence="2">Uncharacterized protein</fullName>
    </submittedName>
</protein>
<name>A0AAD7HD34_9AGAR</name>
<keyword evidence="3" id="KW-1185">Reference proteome</keyword>
<gene>
    <name evidence="2" type="ORF">DFH07DRAFT_947424</name>
</gene>
<feature type="compositionally biased region" description="Basic residues" evidence="1">
    <location>
        <begin position="178"/>
        <end position="189"/>
    </location>
</feature>
<reference evidence="2" key="1">
    <citation type="submission" date="2023-03" db="EMBL/GenBank/DDBJ databases">
        <title>Massive genome expansion in bonnet fungi (Mycena s.s.) driven by repeated elements and novel gene families across ecological guilds.</title>
        <authorList>
            <consortium name="Lawrence Berkeley National Laboratory"/>
            <person name="Harder C.B."/>
            <person name="Miyauchi S."/>
            <person name="Viragh M."/>
            <person name="Kuo A."/>
            <person name="Thoen E."/>
            <person name="Andreopoulos B."/>
            <person name="Lu D."/>
            <person name="Skrede I."/>
            <person name="Drula E."/>
            <person name="Henrissat B."/>
            <person name="Morin E."/>
            <person name="Kohler A."/>
            <person name="Barry K."/>
            <person name="LaButti K."/>
            <person name="Morin E."/>
            <person name="Salamov A."/>
            <person name="Lipzen A."/>
            <person name="Mereny Z."/>
            <person name="Hegedus B."/>
            <person name="Baldrian P."/>
            <person name="Stursova M."/>
            <person name="Weitz H."/>
            <person name="Taylor A."/>
            <person name="Grigoriev I.V."/>
            <person name="Nagy L.G."/>
            <person name="Martin F."/>
            <person name="Kauserud H."/>
        </authorList>
    </citation>
    <scope>NUCLEOTIDE SEQUENCE</scope>
    <source>
        <strain evidence="2">CBHHK188m</strain>
    </source>
</reference>
<comment type="caution">
    <text evidence="2">The sequence shown here is derived from an EMBL/GenBank/DDBJ whole genome shotgun (WGS) entry which is preliminary data.</text>
</comment>